<comment type="caution">
    <text evidence="5">The sequence shown here is derived from an EMBL/GenBank/DDBJ whole genome shotgun (WGS) entry which is preliminary data.</text>
</comment>
<dbReference type="InterPro" id="IPR013610">
    <property type="entry name" value="ArdC_N"/>
</dbReference>
<feature type="domain" description="IrrE N-terminal-like" evidence="2">
    <location>
        <begin position="183"/>
        <end position="257"/>
    </location>
</feature>
<proteinExistence type="predicted"/>
<evidence type="ECO:0000313" key="5">
    <source>
        <dbReference type="EMBL" id="MCC2137762.1"/>
    </source>
</evidence>
<dbReference type="InterPro" id="IPR010359">
    <property type="entry name" value="IrrE_HExxH"/>
</dbReference>
<feature type="region of interest" description="Disordered" evidence="1">
    <location>
        <begin position="1"/>
        <end position="23"/>
    </location>
</feature>
<feature type="compositionally biased region" description="Basic and acidic residues" evidence="1">
    <location>
        <begin position="7"/>
        <end position="23"/>
    </location>
</feature>
<keyword evidence="6" id="KW-1185">Reference proteome</keyword>
<dbReference type="Pfam" id="PF06114">
    <property type="entry name" value="Peptidase_M78"/>
    <property type="match status" value="1"/>
</dbReference>
<dbReference type="RefSeq" id="WP_308449910.1">
    <property type="nucleotide sequence ID" value="NZ_JAJEQC010000015.1"/>
</dbReference>
<dbReference type="Proteomes" id="UP001199424">
    <property type="component" value="Unassembled WGS sequence"/>
</dbReference>
<dbReference type="GO" id="GO:0003697">
    <property type="term" value="F:single-stranded DNA binding"/>
    <property type="evidence" value="ECO:0007669"/>
    <property type="project" value="InterPro"/>
</dbReference>
<dbReference type="AlphaFoldDB" id="A0AAE3DJH8"/>
<protein>
    <submittedName>
        <fullName evidence="5">SsDNA-binding domain-containing protein</fullName>
    </submittedName>
</protein>
<evidence type="ECO:0000256" key="1">
    <source>
        <dbReference type="SAM" id="MobiDB-lite"/>
    </source>
</evidence>
<feature type="domain" description="N-terminal" evidence="3">
    <location>
        <begin position="29"/>
        <end position="146"/>
    </location>
</feature>
<evidence type="ECO:0000313" key="6">
    <source>
        <dbReference type="Proteomes" id="UP001199424"/>
    </source>
</evidence>
<evidence type="ECO:0000259" key="2">
    <source>
        <dbReference type="Pfam" id="PF06114"/>
    </source>
</evidence>
<dbReference type="InterPro" id="IPR041045">
    <property type="entry name" value="LPD25"/>
</dbReference>
<evidence type="ECO:0000259" key="4">
    <source>
        <dbReference type="Pfam" id="PF18840"/>
    </source>
</evidence>
<evidence type="ECO:0000259" key="3">
    <source>
        <dbReference type="Pfam" id="PF08401"/>
    </source>
</evidence>
<gene>
    <name evidence="5" type="ORF">LKD31_12170</name>
</gene>
<accession>A0AAE3DJH8</accession>
<dbReference type="EMBL" id="JAJEQC010000015">
    <property type="protein sequence ID" value="MCC2137762.1"/>
    <property type="molecule type" value="Genomic_DNA"/>
</dbReference>
<name>A0AAE3DJH8_9FIRM</name>
<sequence length="578" mass="67215">MPKKRTFYSEEERKAHHEKKQREADLQIQELTKHWENDPKDVAEYLAFSTQFYKYSSRNTMLIYRQRPDSVFIASYTHWKELGYYVQEGEHGANIYRPETTRYFKPNVPNPTWVLLSKASPEQRHEVEIGMLESRDFTYFKPCTVFDISQTNCPPEDYPKLCGVGYNSTQHKDIYNTLCLYSEEIGVPVSEEDFEGIGTRGAYNPRNKHIHINQLLGDTQKLDTLLHEMSHHLMGHSPNIEKPTMQREFEADGLSIMFGKTFGIEPSDARKSHLAACYQELLKAQPEVKIDALLAPVREKFQQHIEAMEQELSLAGVIPQQIISSQKAAELKREQAMKKEPTVTVIWTESKRLHDGQTMRLSRANELFKAIDKAQQKYPNCYHKAAFRIDYMLHGEPSSYEGRQSFGTGEGSLIDHIKRLNTLCNENPQWENYLLETGGSDALLQDRHEKEYILNEFIPYLNLHVTLSEIEQSVSEKLGETDELTLERSEQFAALQQNVRTVRAMLNQGNYDFSVAQINELSPKFAEWMRQISKKSIQQSSENTLTKEEIIHDFEQIATQNRTEIRQEQHEEFEITML</sequence>
<dbReference type="Pfam" id="PF18840">
    <property type="entry name" value="LPD25"/>
    <property type="match status" value="1"/>
</dbReference>
<reference evidence="5" key="1">
    <citation type="submission" date="2021-10" db="EMBL/GenBank/DDBJ databases">
        <title>Anaerobic single-cell dispensing facilitates the cultivation of human gut bacteria.</title>
        <authorList>
            <person name="Afrizal A."/>
        </authorList>
    </citation>
    <scope>NUCLEOTIDE SEQUENCE</scope>
    <source>
        <strain evidence="5">CLA-AA-H250</strain>
    </source>
</reference>
<organism evidence="5 6">
    <name type="scientific">Hominenteromicrobium mulieris</name>
    <dbReference type="NCBI Taxonomy" id="2885357"/>
    <lineage>
        <taxon>Bacteria</taxon>
        <taxon>Bacillati</taxon>
        <taxon>Bacillota</taxon>
        <taxon>Clostridia</taxon>
        <taxon>Eubacteriales</taxon>
        <taxon>Oscillospiraceae</taxon>
        <taxon>Hominenteromicrobium</taxon>
    </lineage>
</organism>
<dbReference type="Pfam" id="PF08401">
    <property type="entry name" value="ArdcN"/>
    <property type="match status" value="1"/>
</dbReference>
<feature type="domain" description="Large polyvalent protein associated" evidence="4">
    <location>
        <begin position="338"/>
        <end position="425"/>
    </location>
</feature>